<protein>
    <submittedName>
        <fullName evidence="2">Uncharacterized membrane protein</fullName>
    </submittedName>
</protein>
<sequence>MPYHWPSTTPDSPATLRLWPHRSLAPRGFVWFIGGTAALIALPLMAVLATPIFWGLLPFLAAAVGAVWWALRRSWQDREIVEELTLDPEHLVLVRTGPRGQRREWQAKTHWVRINRHETGGPVPQYLTLSGGPREVELGAFLTPQERLALEWDLRQRLRALR</sequence>
<dbReference type="Proteomes" id="UP000186141">
    <property type="component" value="Unassembled WGS sequence"/>
</dbReference>
<evidence type="ECO:0000256" key="1">
    <source>
        <dbReference type="SAM" id="Phobius"/>
    </source>
</evidence>
<dbReference type="OrthoDB" id="9808190at2"/>
<feature type="transmembrane region" description="Helical" evidence="1">
    <location>
        <begin position="28"/>
        <end position="46"/>
    </location>
</feature>
<dbReference type="RefSeq" id="WP_076534313.1">
    <property type="nucleotide sequence ID" value="NZ_BMEH01000015.1"/>
</dbReference>
<keyword evidence="3" id="KW-1185">Reference proteome</keyword>
<dbReference type="Pfam" id="PF10003">
    <property type="entry name" value="DUF2244"/>
    <property type="match status" value="1"/>
</dbReference>
<feature type="transmembrane region" description="Helical" evidence="1">
    <location>
        <begin position="52"/>
        <end position="71"/>
    </location>
</feature>
<evidence type="ECO:0000313" key="3">
    <source>
        <dbReference type="Proteomes" id="UP000186141"/>
    </source>
</evidence>
<evidence type="ECO:0000313" key="2">
    <source>
        <dbReference type="EMBL" id="SIT24122.1"/>
    </source>
</evidence>
<reference evidence="2 3" key="1">
    <citation type="submission" date="2017-01" db="EMBL/GenBank/DDBJ databases">
        <authorList>
            <person name="Mah S.A."/>
            <person name="Swanson W.J."/>
            <person name="Moy G.W."/>
            <person name="Vacquier V.D."/>
        </authorList>
    </citation>
    <scope>NUCLEOTIDE SEQUENCE [LARGE SCALE GENOMIC DNA]</scope>
    <source>
        <strain evidence="2 3">DSM 26375</strain>
    </source>
</reference>
<keyword evidence="1" id="KW-1133">Transmembrane helix</keyword>
<keyword evidence="1" id="KW-0472">Membrane</keyword>
<dbReference type="AlphaFoldDB" id="A0A1N7QMK9"/>
<organism evidence="2 3">
    <name type="scientific">Gemmobacter megaterium</name>
    <dbReference type="NCBI Taxonomy" id="1086013"/>
    <lineage>
        <taxon>Bacteria</taxon>
        <taxon>Pseudomonadati</taxon>
        <taxon>Pseudomonadota</taxon>
        <taxon>Alphaproteobacteria</taxon>
        <taxon>Rhodobacterales</taxon>
        <taxon>Paracoccaceae</taxon>
        <taxon>Gemmobacter</taxon>
    </lineage>
</organism>
<dbReference type="EMBL" id="FTOT01000016">
    <property type="protein sequence ID" value="SIT24122.1"/>
    <property type="molecule type" value="Genomic_DNA"/>
</dbReference>
<accession>A0A1N7QMK9</accession>
<gene>
    <name evidence="2" type="ORF">SAMN05421774_11615</name>
</gene>
<keyword evidence="1" id="KW-0812">Transmembrane</keyword>
<proteinExistence type="predicted"/>
<name>A0A1N7QMK9_9RHOB</name>
<dbReference type="STRING" id="1086013.SAMN05421774_11615"/>
<dbReference type="InterPro" id="IPR019253">
    <property type="entry name" value="DUF2244_TM"/>
</dbReference>